<evidence type="ECO:0000259" key="5">
    <source>
        <dbReference type="PROSITE" id="PS51007"/>
    </source>
</evidence>
<evidence type="ECO:0000256" key="4">
    <source>
        <dbReference type="PROSITE-ProRule" id="PRU00433"/>
    </source>
</evidence>
<dbReference type="SUPFAM" id="SSF46626">
    <property type="entry name" value="Cytochrome c"/>
    <property type="match status" value="1"/>
</dbReference>
<keyword evidence="7" id="KW-1185">Reference proteome</keyword>
<dbReference type="InterPro" id="IPR030991">
    <property type="entry name" value="c550_proteobact"/>
</dbReference>
<dbReference type="PROSITE" id="PS51007">
    <property type="entry name" value="CYTC"/>
    <property type="match status" value="1"/>
</dbReference>
<protein>
    <submittedName>
        <fullName evidence="6">Cytochrome c-550 PedF</fullName>
    </submittedName>
</protein>
<gene>
    <name evidence="6" type="primary">pedF</name>
    <name evidence="6" type="ORF">HOP52_10500</name>
</gene>
<evidence type="ECO:0000256" key="2">
    <source>
        <dbReference type="ARBA" id="ARBA00022723"/>
    </source>
</evidence>
<dbReference type="NCBIfam" id="TIGR04494">
    <property type="entry name" value="c550_PedF"/>
    <property type="match status" value="1"/>
</dbReference>
<evidence type="ECO:0000256" key="3">
    <source>
        <dbReference type="ARBA" id="ARBA00023004"/>
    </source>
</evidence>
<evidence type="ECO:0000256" key="1">
    <source>
        <dbReference type="ARBA" id="ARBA00022617"/>
    </source>
</evidence>
<keyword evidence="1 4" id="KW-0349">Heme</keyword>
<dbReference type="InterPro" id="IPR009056">
    <property type="entry name" value="Cyt_c-like_dom"/>
</dbReference>
<evidence type="ECO:0000313" key="6">
    <source>
        <dbReference type="EMBL" id="MCG6658184.1"/>
    </source>
</evidence>
<proteinExistence type="predicted"/>
<feature type="domain" description="Cytochrome c" evidence="5">
    <location>
        <begin position="84"/>
        <end position="160"/>
    </location>
</feature>
<comment type="caution">
    <text evidence="6">The sequence shown here is derived from an EMBL/GenBank/DDBJ whole genome shotgun (WGS) entry which is preliminary data.</text>
</comment>
<keyword evidence="2 4" id="KW-0479">Metal-binding</keyword>
<evidence type="ECO:0000313" key="7">
    <source>
        <dbReference type="Proteomes" id="UP000814385"/>
    </source>
</evidence>
<dbReference type="RefSeq" id="WP_238977334.1">
    <property type="nucleotide sequence ID" value="NZ_JABFUC010000007.1"/>
</dbReference>
<dbReference type="InterPro" id="IPR036909">
    <property type="entry name" value="Cyt_c-like_dom_sf"/>
</dbReference>
<organism evidence="6 7">
    <name type="scientific">Billgrantia campisalis</name>
    <dbReference type="NCBI Taxonomy" id="74661"/>
    <lineage>
        <taxon>Bacteria</taxon>
        <taxon>Pseudomonadati</taxon>
        <taxon>Pseudomonadota</taxon>
        <taxon>Gammaproteobacteria</taxon>
        <taxon>Oceanospirillales</taxon>
        <taxon>Halomonadaceae</taxon>
        <taxon>Billgrantia</taxon>
    </lineage>
</organism>
<dbReference type="EMBL" id="JABFUC010000007">
    <property type="protein sequence ID" value="MCG6658184.1"/>
    <property type="molecule type" value="Genomic_DNA"/>
</dbReference>
<name>A0ABS9P9M7_9GAMM</name>
<dbReference type="Proteomes" id="UP000814385">
    <property type="component" value="Unassembled WGS sequence"/>
</dbReference>
<accession>A0ABS9P9M7</accession>
<reference evidence="6 7" key="1">
    <citation type="submission" date="2020-05" db="EMBL/GenBank/DDBJ databases">
        <title>Comparative genomic analysis of denitrifying bacteria from Halomonas genus.</title>
        <authorList>
            <person name="Wang L."/>
            <person name="Shao Z."/>
        </authorList>
    </citation>
    <scope>NUCLEOTIDE SEQUENCE [LARGE SCALE GENOMIC DNA]</scope>
    <source>
        <strain evidence="6 7">A4</strain>
    </source>
</reference>
<dbReference type="Gene3D" id="1.10.760.10">
    <property type="entry name" value="Cytochrome c-like domain"/>
    <property type="match status" value="1"/>
</dbReference>
<dbReference type="Pfam" id="PF13442">
    <property type="entry name" value="Cytochrome_CBB3"/>
    <property type="match status" value="1"/>
</dbReference>
<sequence>MRNTTAILLPTSSLATAQPSRCLRLAATACTALLLLGAAGIALGHGDVTPQEVDTQGLPDLGEAPLMENPFRAGGEYHDEYHDRAVEVGRRGYAGNCAVCHGIEAMSGGLTPDLRQLEEWDDEYYLQRAMYGTDRGMPAFEENLDQTAIWAIKTYIESVTSR</sequence>
<keyword evidence="3 4" id="KW-0408">Iron</keyword>